<evidence type="ECO:0000313" key="3">
    <source>
        <dbReference type="Proteomes" id="UP000033187"/>
    </source>
</evidence>
<dbReference type="KEGG" id="fil:BN1229_v1_1284"/>
<dbReference type="AlphaFoldDB" id="A0A0D6JCS9"/>
<reference evidence="3" key="1">
    <citation type="submission" date="2015-02" db="EMBL/GenBank/DDBJ databases">
        <authorList>
            <person name="Chooi Y.-H."/>
        </authorList>
    </citation>
    <scope>NUCLEOTIDE SEQUENCE [LARGE SCALE GENOMIC DNA]</scope>
    <source>
        <strain evidence="3">strain Y</strain>
    </source>
</reference>
<keyword evidence="3" id="KW-1185">Reference proteome</keyword>
<evidence type="ECO:0000256" key="1">
    <source>
        <dbReference type="SAM" id="Phobius"/>
    </source>
</evidence>
<feature type="transmembrane region" description="Helical" evidence="1">
    <location>
        <begin position="175"/>
        <end position="202"/>
    </location>
</feature>
<keyword evidence="1" id="KW-1133">Transmembrane helix</keyword>
<dbReference type="Proteomes" id="UP000033187">
    <property type="component" value="Chromosome 1"/>
</dbReference>
<gene>
    <name evidence="2" type="ORF">YBN1229_v1_1282</name>
</gene>
<organism evidence="2 3">
    <name type="scientific">Candidatus Filomicrobium marinum</name>
    <dbReference type="NCBI Taxonomy" id="1608628"/>
    <lineage>
        <taxon>Bacteria</taxon>
        <taxon>Pseudomonadati</taxon>
        <taxon>Pseudomonadota</taxon>
        <taxon>Alphaproteobacteria</taxon>
        <taxon>Hyphomicrobiales</taxon>
        <taxon>Hyphomicrobiaceae</taxon>
        <taxon>Filomicrobium</taxon>
    </lineage>
</organism>
<feature type="transmembrane region" description="Helical" evidence="1">
    <location>
        <begin position="43"/>
        <end position="64"/>
    </location>
</feature>
<dbReference type="KEGG" id="fiy:BN1229_v1_1282"/>
<sequence length="307" mass="33651">MAQSHSGHYDIITTAEPRGAAPVVRSISPSDLSYAISKGIDDFWAMPTHVVFLCLIYPIVGLVLGRAVFAYEMIPLLYPIAAGVAFIGPFAAIGLYELSRRREMGRDTSWRHVMDFAHSPSFPAIVGLGLLMLALVVVWISLAGAVFVASFGYVEPVSFSAFLRDLLTTKEGHNVIIVGNAIGLVFAVLALMLSVVSFPLLLDRHVGLPTALATSMKAVLKNPFTMALWGLIVIAALILGAIPFFMGLAIVVPVLGHSTWHLYRRVVEPDHSRRPEYHPRPKWRRYAAEFPASLFVPSSDRDEDTKV</sequence>
<dbReference type="Pfam" id="PF09955">
    <property type="entry name" value="DUF2189"/>
    <property type="match status" value="1"/>
</dbReference>
<accession>A0A0D6JCS9</accession>
<feature type="transmembrane region" description="Helical" evidence="1">
    <location>
        <begin position="76"/>
        <end position="96"/>
    </location>
</feature>
<dbReference type="EMBL" id="LN829119">
    <property type="protein sequence ID" value="CPR17492.1"/>
    <property type="molecule type" value="Genomic_DNA"/>
</dbReference>
<feature type="transmembrane region" description="Helical" evidence="1">
    <location>
        <begin position="226"/>
        <end position="255"/>
    </location>
</feature>
<dbReference type="RefSeq" id="WP_076605288.1">
    <property type="nucleotide sequence ID" value="NZ_LN829118.1"/>
</dbReference>
<keyword evidence="1" id="KW-0812">Transmembrane</keyword>
<keyword evidence="1" id="KW-0472">Membrane</keyword>
<dbReference type="InterPro" id="IPR018692">
    <property type="entry name" value="DUF2189"/>
</dbReference>
<protein>
    <submittedName>
        <fullName evidence="2">Putative integral membrane protein</fullName>
    </submittedName>
</protein>
<proteinExistence type="predicted"/>
<evidence type="ECO:0000313" key="2">
    <source>
        <dbReference type="EMBL" id="CPR17492.1"/>
    </source>
</evidence>
<name>A0A0D6JCS9_9HYPH</name>
<dbReference type="OrthoDB" id="9809543at2"/>
<feature type="transmembrane region" description="Helical" evidence="1">
    <location>
        <begin position="124"/>
        <end position="154"/>
    </location>
</feature>